<reference evidence="10 11" key="1">
    <citation type="submission" date="2013-08" db="EMBL/GenBank/DDBJ databases">
        <authorList>
            <person name="Huang J."/>
            <person name="Wang G."/>
        </authorList>
    </citation>
    <scope>NUCLEOTIDE SEQUENCE [LARGE SCALE GENOMIC DNA]</scope>
    <source>
        <strain evidence="10 11">JSM 076056</strain>
    </source>
</reference>
<dbReference type="EMBL" id="AVPE01000006">
    <property type="protein sequence ID" value="KGX92373.1"/>
    <property type="molecule type" value="Genomic_DNA"/>
</dbReference>
<dbReference type="GO" id="GO:0004359">
    <property type="term" value="F:glutaminase activity"/>
    <property type="evidence" value="ECO:0007669"/>
    <property type="project" value="RHEA"/>
</dbReference>
<dbReference type="RefSeq" id="WP_026800484.1">
    <property type="nucleotide sequence ID" value="NZ_AULI01000008.1"/>
</dbReference>
<dbReference type="SUPFAM" id="SSF52021">
    <property type="entry name" value="Carbamoyl phosphate synthetase, small subunit N-terminal domain"/>
    <property type="match status" value="1"/>
</dbReference>
<dbReference type="STRING" id="1385510.GCA_000425205_02111"/>
<dbReference type="PANTHER" id="PTHR43418:SF7">
    <property type="entry name" value="CARBAMOYL-PHOSPHATE SYNTHASE SMALL CHAIN"/>
    <property type="match status" value="1"/>
</dbReference>
<dbReference type="Gene3D" id="3.40.50.880">
    <property type="match status" value="1"/>
</dbReference>
<dbReference type="Pfam" id="PF00988">
    <property type="entry name" value="CPSase_sm_chain"/>
    <property type="match status" value="1"/>
</dbReference>
<dbReference type="CDD" id="cd01744">
    <property type="entry name" value="GATase1_CPSase"/>
    <property type="match status" value="1"/>
</dbReference>
<keyword evidence="8" id="KW-0028">Amino-acid biosynthesis</keyword>
<feature type="active site" description="Nucleophile" evidence="8">
    <location>
        <position position="243"/>
    </location>
</feature>
<dbReference type="GO" id="GO:0044205">
    <property type="term" value="P:'de novo' UMP biosynthetic process"/>
    <property type="evidence" value="ECO:0007669"/>
    <property type="project" value="UniProtKB-UniRule"/>
</dbReference>
<evidence type="ECO:0000313" key="11">
    <source>
        <dbReference type="Proteomes" id="UP000030528"/>
    </source>
</evidence>
<sequence length="360" mass="40047">MKEGYLLLEDGVVFPGWFPTEALEGEGEVVFNTSMTGYQEIVTDPSYAGQILVFCYPQIGNYGVNQQDKESERLFLNGVITGEQCIEPSHFRSTNTFTNYLLSNGIPTLTGVDTRVLVKHIRDHGVMKGKLLLEKPLQASTYEWKDQSSLVHDVSTTSYQHYEGDGAHVVVLDFGCKKSILHLLQQSRLKVTVVPYDTSEADIRALCPDGLVLSNGPGDPQELSFLFSTIRNLVEDYPTFGICLGHQLLGLAYGAKTRKLSFGHRGSNHPVQELETGKVWMTAQNHGYEIVPETLAGTPFHSHFVHLHDGSIEGMKHRYKPITSVQFHPEAHAGPTDTSHLFNGFTDMLQKGESSYYAIP</sequence>
<dbReference type="InterPro" id="IPR029062">
    <property type="entry name" value="Class_I_gatase-like"/>
</dbReference>
<dbReference type="UniPathway" id="UPA00070">
    <property type="reaction ID" value="UER00115"/>
</dbReference>
<dbReference type="GO" id="GO:0005524">
    <property type="term" value="F:ATP binding"/>
    <property type="evidence" value="ECO:0007669"/>
    <property type="project" value="UniProtKB-UniRule"/>
</dbReference>
<evidence type="ECO:0000256" key="8">
    <source>
        <dbReference type="HAMAP-Rule" id="MF_01209"/>
    </source>
</evidence>
<keyword evidence="3 8" id="KW-0436">Ligase</keyword>
<evidence type="ECO:0000256" key="6">
    <source>
        <dbReference type="ARBA" id="ARBA00022962"/>
    </source>
</evidence>
<dbReference type="InterPro" id="IPR035686">
    <property type="entry name" value="CPSase_GATase1"/>
</dbReference>
<keyword evidence="11" id="KW-1185">Reference proteome</keyword>
<comment type="catalytic activity">
    <reaction evidence="8">
        <text>L-glutamine + H2O = L-glutamate + NH4(+)</text>
        <dbReference type="Rhea" id="RHEA:15889"/>
        <dbReference type="ChEBI" id="CHEBI:15377"/>
        <dbReference type="ChEBI" id="CHEBI:28938"/>
        <dbReference type="ChEBI" id="CHEBI:29985"/>
        <dbReference type="ChEBI" id="CHEBI:58359"/>
    </reaction>
</comment>
<dbReference type="PRINTS" id="PR00099">
    <property type="entry name" value="CPSGATASE"/>
</dbReference>
<feature type="binding site" evidence="8">
    <location>
        <position position="46"/>
    </location>
    <ligand>
        <name>L-glutamine</name>
        <dbReference type="ChEBI" id="CHEBI:58359"/>
    </ligand>
</feature>
<proteinExistence type="inferred from homology"/>
<comment type="function">
    <text evidence="8">Small subunit of the glutamine-dependent carbamoyl phosphate synthetase (CPSase). CPSase catalyzes the formation of carbamoyl phosphate from the ammonia moiety of glutamine, carbonate, and phosphate donated by ATP, constituting the first step of 2 biosynthetic pathways, one leading to arginine and/or urea and the other to pyrimidine nucleotides. The small subunit (glutamine amidotransferase) binds and cleaves glutamine to supply the large subunit with the substrate ammonia.</text>
</comment>
<feature type="binding site" evidence="8">
    <location>
        <position position="247"/>
    </location>
    <ligand>
        <name>L-glutamine</name>
        <dbReference type="ChEBI" id="CHEBI:58359"/>
    </ligand>
</feature>
<dbReference type="GO" id="GO:0006207">
    <property type="term" value="P:'de novo' pyrimidine nucleobase biosynthetic process"/>
    <property type="evidence" value="ECO:0007669"/>
    <property type="project" value="InterPro"/>
</dbReference>
<comment type="catalytic activity">
    <reaction evidence="7 8">
        <text>hydrogencarbonate + L-glutamine + 2 ATP + H2O = carbamoyl phosphate + L-glutamate + 2 ADP + phosphate + 2 H(+)</text>
        <dbReference type="Rhea" id="RHEA:18633"/>
        <dbReference type="ChEBI" id="CHEBI:15377"/>
        <dbReference type="ChEBI" id="CHEBI:15378"/>
        <dbReference type="ChEBI" id="CHEBI:17544"/>
        <dbReference type="ChEBI" id="CHEBI:29985"/>
        <dbReference type="ChEBI" id="CHEBI:30616"/>
        <dbReference type="ChEBI" id="CHEBI:43474"/>
        <dbReference type="ChEBI" id="CHEBI:58228"/>
        <dbReference type="ChEBI" id="CHEBI:58359"/>
        <dbReference type="ChEBI" id="CHEBI:456216"/>
        <dbReference type="EC" id="6.3.5.5"/>
    </reaction>
</comment>
<feature type="binding site" evidence="8">
    <location>
        <position position="218"/>
    </location>
    <ligand>
        <name>L-glutamine</name>
        <dbReference type="ChEBI" id="CHEBI:58359"/>
    </ligand>
</feature>
<gene>
    <name evidence="8" type="primary">carA</name>
    <name evidence="10" type="ORF">N781_16615</name>
</gene>
<comment type="similarity">
    <text evidence="2 8">Belongs to the CarA family.</text>
</comment>
<dbReference type="SUPFAM" id="SSF52317">
    <property type="entry name" value="Class I glutamine amidotransferase-like"/>
    <property type="match status" value="1"/>
</dbReference>
<evidence type="ECO:0000259" key="9">
    <source>
        <dbReference type="SMART" id="SM01097"/>
    </source>
</evidence>
<dbReference type="eggNOG" id="COG0505">
    <property type="taxonomic scope" value="Bacteria"/>
</dbReference>
<comment type="subunit">
    <text evidence="8">Composed of two chains; the small (or glutamine) chain promotes the hydrolysis of glutamine to ammonia, which is used by the large (or ammonia) chain to synthesize carbamoyl phosphate. Tetramer of heterodimers (alpha,beta)4.</text>
</comment>
<dbReference type="Proteomes" id="UP000030528">
    <property type="component" value="Unassembled WGS sequence"/>
</dbReference>
<dbReference type="AlphaFoldDB" id="A0A0A5GMC1"/>
<dbReference type="InterPro" id="IPR050472">
    <property type="entry name" value="Anth_synth/Amidotransfase"/>
</dbReference>
<feature type="active site" evidence="8">
    <location>
        <position position="330"/>
    </location>
</feature>
<dbReference type="GO" id="GO:0006541">
    <property type="term" value="P:glutamine metabolic process"/>
    <property type="evidence" value="ECO:0007669"/>
    <property type="project" value="InterPro"/>
</dbReference>
<dbReference type="OrthoDB" id="9804328at2"/>
<keyword evidence="6 8" id="KW-0315">Glutamine amidotransferase</keyword>
<dbReference type="PANTHER" id="PTHR43418">
    <property type="entry name" value="MULTIFUNCTIONAL TRYPTOPHAN BIOSYNTHESIS PROTEIN-RELATED"/>
    <property type="match status" value="1"/>
</dbReference>
<dbReference type="NCBIfam" id="NF009475">
    <property type="entry name" value="PRK12838.1"/>
    <property type="match status" value="1"/>
</dbReference>
<dbReference type="SMART" id="SM01097">
    <property type="entry name" value="CPSase_sm_chain"/>
    <property type="match status" value="1"/>
</dbReference>
<keyword evidence="8" id="KW-0055">Arginine biosynthesis</keyword>
<feature type="domain" description="Carbamoyl-phosphate synthase small subunit N-terminal" evidence="9">
    <location>
        <begin position="2"/>
        <end position="132"/>
    </location>
</feature>
<evidence type="ECO:0000256" key="4">
    <source>
        <dbReference type="ARBA" id="ARBA00022741"/>
    </source>
</evidence>
<dbReference type="PROSITE" id="PS51273">
    <property type="entry name" value="GATASE_TYPE_1"/>
    <property type="match status" value="1"/>
</dbReference>
<evidence type="ECO:0000256" key="1">
    <source>
        <dbReference type="ARBA" id="ARBA00005077"/>
    </source>
</evidence>
<feature type="binding site" evidence="8">
    <location>
        <position position="288"/>
    </location>
    <ligand>
        <name>L-glutamine</name>
        <dbReference type="ChEBI" id="CHEBI:58359"/>
    </ligand>
</feature>
<accession>A0A0A5GMC1</accession>
<dbReference type="InterPro" id="IPR036480">
    <property type="entry name" value="CarbP_synth_ssu_N_sf"/>
</dbReference>
<dbReference type="EC" id="6.3.5.5" evidence="8"/>
<dbReference type="InterPro" id="IPR017926">
    <property type="entry name" value="GATASE"/>
</dbReference>
<dbReference type="NCBIfam" id="TIGR01368">
    <property type="entry name" value="CPSaseIIsmall"/>
    <property type="match status" value="1"/>
</dbReference>
<evidence type="ECO:0000256" key="5">
    <source>
        <dbReference type="ARBA" id="ARBA00022840"/>
    </source>
</evidence>
<feature type="binding site" evidence="8">
    <location>
        <position position="216"/>
    </location>
    <ligand>
        <name>L-glutamine</name>
        <dbReference type="ChEBI" id="CHEBI:58359"/>
    </ligand>
</feature>
<keyword evidence="5 8" id="KW-0067">ATP-binding</keyword>
<evidence type="ECO:0000256" key="3">
    <source>
        <dbReference type="ARBA" id="ARBA00022598"/>
    </source>
</evidence>
<feature type="active site" evidence="8">
    <location>
        <position position="328"/>
    </location>
</feature>
<dbReference type="GO" id="GO:0004088">
    <property type="term" value="F:carbamoyl-phosphate synthase (glutamine-hydrolyzing) activity"/>
    <property type="evidence" value="ECO:0007669"/>
    <property type="project" value="UniProtKB-UniRule"/>
</dbReference>
<dbReference type="Gene3D" id="3.50.30.20">
    <property type="entry name" value="Carbamoyl-phosphate synthase small subunit, N-terminal domain"/>
    <property type="match status" value="1"/>
</dbReference>
<dbReference type="Pfam" id="PF00117">
    <property type="entry name" value="GATase"/>
    <property type="match status" value="1"/>
</dbReference>
<comment type="caution">
    <text evidence="10">The sequence shown here is derived from an EMBL/GenBank/DDBJ whole genome shotgun (WGS) entry which is preliminary data.</text>
</comment>
<dbReference type="HAMAP" id="MF_01209">
    <property type="entry name" value="CPSase_S_chain"/>
    <property type="match status" value="1"/>
</dbReference>
<evidence type="ECO:0000313" key="10">
    <source>
        <dbReference type="EMBL" id="KGX92373.1"/>
    </source>
</evidence>
<dbReference type="PRINTS" id="PR00096">
    <property type="entry name" value="GATASE"/>
</dbReference>
<keyword evidence="4 8" id="KW-0547">Nucleotide-binding</keyword>
<name>A0A0A5GMC1_9BACI</name>
<feature type="binding site" evidence="8">
    <location>
        <position position="287"/>
    </location>
    <ligand>
        <name>L-glutamine</name>
        <dbReference type="ChEBI" id="CHEBI:58359"/>
    </ligand>
</feature>
<dbReference type="PRINTS" id="PR00097">
    <property type="entry name" value="ANTSNTHASEII"/>
</dbReference>
<comment type="pathway">
    <text evidence="8">Pyrimidine metabolism; UMP biosynthesis via de novo pathway; (S)-dihydroorotate from bicarbonate: step 1/3.</text>
</comment>
<dbReference type="InterPro" id="IPR002474">
    <property type="entry name" value="CarbamoylP_synth_ssu_N"/>
</dbReference>
<evidence type="ECO:0000256" key="7">
    <source>
        <dbReference type="ARBA" id="ARBA00048816"/>
    </source>
</evidence>
<evidence type="ECO:0000256" key="2">
    <source>
        <dbReference type="ARBA" id="ARBA00007800"/>
    </source>
</evidence>
<dbReference type="GO" id="GO:0006526">
    <property type="term" value="P:L-arginine biosynthetic process"/>
    <property type="evidence" value="ECO:0007669"/>
    <property type="project" value="UniProtKB-UniRule"/>
</dbReference>
<dbReference type="UniPathway" id="UPA00068">
    <property type="reaction ID" value="UER00171"/>
</dbReference>
<organism evidence="10 11">
    <name type="scientific">Pontibacillus halophilus JSM 076056 = DSM 19796</name>
    <dbReference type="NCBI Taxonomy" id="1385510"/>
    <lineage>
        <taxon>Bacteria</taxon>
        <taxon>Bacillati</taxon>
        <taxon>Bacillota</taxon>
        <taxon>Bacilli</taxon>
        <taxon>Bacillales</taxon>
        <taxon>Bacillaceae</taxon>
        <taxon>Pontibacillus</taxon>
    </lineage>
</organism>
<feature type="binding site" evidence="8">
    <location>
        <position position="285"/>
    </location>
    <ligand>
        <name>L-glutamine</name>
        <dbReference type="ChEBI" id="CHEBI:58359"/>
    </ligand>
</feature>
<comment type="pathway">
    <text evidence="1 8">Amino-acid biosynthesis; L-arginine biosynthesis; carbamoyl phosphate from bicarbonate: step 1/1.</text>
</comment>
<keyword evidence="8" id="KW-0665">Pyrimidine biosynthesis</keyword>
<dbReference type="InterPro" id="IPR006274">
    <property type="entry name" value="CarbamoylP_synth_ssu"/>
</dbReference>
<feature type="binding site" evidence="8">
    <location>
        <position position="244"/>
    </location>
    <ligand>
        <name>L-glutamine</name>
        <dbReference type="ChEBI" id="CHEBI:58359"/>
    </ligand>
</feature>
<feature type="region of interest" description="CPSase" evidence="8">
    <location>
        <begin position="1"/>
        <end position="168"/>
    </location>
</feature>
<protein>
    <recommendedName>
        <fullName evidence="8">Carbamoyl phosphate synthase small chain</fullName>
        <ecNumber evidence="8">6.3.5.5</ecNumber>
    </recommendedName>
    <alternativeName>
        <fullName evidence="8">Carbamoyl phosphate synthetase glutamine chain</fullName>
    </alternativeName>
</protein>